<sequence>MAAAEDDVREGIASHRIAAGTTDVSFMVTMVDNENGKTPETGLTETDFVITYARVGAAAVSHAGIALTAIDDAHVDWGVFEIDDTNMKGLYRIDMPDAAFAVGVNNVNIFIKDGVITRTSRVNVDLQGKLSPDGLDAVSFTEPSGYPTNLREGLMLTIMQVVNRVTQTGSEKKIYQDDNSSVALTQALTDDETTQTQLKGA</sequence>
<dbReference type="AlphaFoldDB" id="X1NMP9"/>
<name>X1NMP9_9ZZZZ</name>
<protein>
    <submittedName>
        <fullName evidence="1">Uncharacterized protein</fullName>
    </submittedName>
</protein>
<accession>X1NMP9</accession>
<gene>
    <name evidence="1" type="ORF">S06H3_39581</name>
</gene>
<proteinExistence type="predicted"/>
<comment type="caution">
    <text evidence="1">The sequence shown here is derived from an EMBL/GenBank/DDBJ whole genome shotgun (WGS) entry which is preliminary data.</text>
</comment>
<evidence type="ECO:0000313" key="1">
    <source>
        <dbReference type="EMBL" id="GAI45302.1"/>
    </source>
</evidence>
<dbReference type="EMBL" id="BARV01024227">
    <property type="protein sequence ID" value="GAI45302.1"/>
    <property type="molecule type" value="Genomic_DNA"/>
</dbReference>
<organism evidence="1">
    <name type="scientific">marine sediment metagenome</name>
    <dbReference type="NCBI Taxonomy" id="412755"/>
    <lineage>
        <taxon>unclassified sequences</taxon>
        <taxon>metagenomes</taxon>
        <taxon>ecological metagenomes</taxon>
    </lineage>
</organism>
<reference evidence="1" key="1">
    <citation type="journal article" date="2014" name="Front. Microbiol.">
        <title>High frequency of phylogenetically diverse reductive dehalogenase-homologous genes in deep subseafloor sedimentary metagenomes.</title>
        <authorList>
            <person name="Kawai M."/>
            <person name="Futagami T."/>
            <person name="Toyoda A."/>
            <person name="Takaki Y."/>
            <person name="Nishi S."/>
            <person name="Hori S."/>
            <person name="Arai W."/>
            <person name="Tsubouchi T."/>
            <person name="Morono Y."/>
            <person name="Uchiyama I."/>
            <person name="Ito T."/>
            <person name="Fujiyama A."/>
            <person name="Inagaki F."/>
            <person name="Takami H."/>
        </authorList>
    </citation>
    <scope>NUCLEOTIDE SEQUENCE</scope>
    <source>
        <strain evidence="1">Expedition CK06-06</strain>
    </source>
</reference>